<dbReference type="RefSeq" id="WP_115370609.1">
    <property type="nucleotide sequence ID" value="NZ_JAGSIH010000034.1"/>
</dbReference>
<reference evidence="2 3" key="1">
    <citation type="submission" date="2018-06" db="EMBL/GenBank/DDBJ databases">
        <authorList>
            <consortium name="Pathogen Informatics"/>
            <person name="Doyle S."/>
        </authorList>
    </citation>
    <scope>NUCLEOTIDE SEQUENCE [LARGE SCALE GENOMIC DNA]</scope>
    <source>
        <strain evidence="2 3">NCTC10376</strain>
    </source>
</reference>
<sequence length="78" mass="9100">MKEQIFLAIRKTLENAPRNQYMAELHLQMIKYADELQYITAKEFCEEVGLKPSYGTEFSKMRNLTGRLKKAGLDTNKI</sequence>
<dbReference type="AlphaFoldDB" id="A0A379F9E8"/>
<gene>
    <name evidence="2" type="ORF">NCTC10376_02138</name>
</gene>
<dbReference type="EMBL" id="UGTW01000001">
    <property type="protein sequence ID" value="SUC16247.1"/>
    <property type="molecule type" value="Genomic_DNA"/>
</dbReference>
<evidence type="ECO:0000259" key="1">
    <source>
        <dbReference type="Pfam" id="PF24718"/>
    </source>
</evidence>
<evidence type="ECO:0000313" key="2">
    <source>
        <dbReference type="EMBL" id="SUC16247.1"/>
    </source>
</evidence>
<organism evidence="2 3">
    <name type="scientific">Proteus vulgaris</name>
    <dbReference type="NCBI Taxonomy" id="585"/>
    <lineage>
        <taxon>Bacteria</taxon>
        <taxon>Pseudomonadati</taxon>
        <taxon>Pseudomonadota</taxon>
        <taxon>Gammaproteobacteria</taxon>
        <taxon>Enterobacterales</taxon>
        <taxon>Morganellaceae</taxon>
        <taxon>Proteus</taxon>
    </lineage>
</organism>
<accession>A0A379F9E8</accession>
<name>A0A379F9E8_PROVU</name>
<proteinExistence type="predicted"/>
<evidence type="ECO:0000313" key="3">
    <source>
        <dbReference type="Proteomes" id="UP000254331"/>
    </source>
</evidence>
<dbReference type="InterPro" id="IPR056975">
    <property type="entry name" value="HTH_73"/>
</dbReference>
<feature type="domain" description="HTH-like" evidence="1">
    <location>
        <begin position="2"/>
        <end position="70"/>
    </location>
</feature>
<dbReference type="Pfam" id="PF24718">
    <property type="entry name" value="HTH_73"/>
    <property type="match status" value="1"/>
</dbReference>
<dbReference type="Proteomes" id="UP000254331">
    <property type="component" value="Unassembled WGS sequence"/>
</dbReference>
<protein>
    <recommendedName>
        <fullName evidence="1">HTH-like domain-containing protein</fullName>
    </recommendedName>
</protein>